<evidence type="ECO:0000256" key="10">
    <source>
        <dbReference type="RuleBase" id="RU366056"/>
    </source>
</evidence>
<evidence type="ECO:0000256" key="1">
    <source>
        <dbReference type="ARBA" id="ARBA00004389"/>
    </source>
</evidence>
<feature type="region of interest" description="Disordered" evidence="11">
    <location>
        <begin position="1"/>
        <end position="24"/>
    </location>
</feature>
<feature type="transmembrane region" description="Helical" evidence="10">
    <location>
        <begin position="64"/>
        <end position="84"/>
    </location>
</feature>
<keyword evidence="12" id="KW-1185">Reference proteome</keyword>
<keyword evidence="9" id="KW-0325">Glycoprotein</keyword>
<keyword evidence="8 10" id="KW-0472">Membrane</keyword>
<evidence type="ECO:0000256" key="3">
    <source>
        <dbReference type="ARBA" id="ARBA00010345"/>
    </source>
</evidence>
<dbReference type="PANTHER" id="PTHR28650">
    <property type="entry name" value="PHOSPHATIDYLINOSITOL-GLYCAN BIOSYNTHESIS CLASS X PROTEIN"/>
    <property type="match status" value="1"/>
</dbReference>
<keyword evidence="4 10" id="KW-0337">GPI-anchor biosynthesis</keyword>
<keyword evidence="5 10" id="KW-0812">Transmembrane</keyword>
<comment type="pathway">
    <text evidence="2 10">Glycolipid biosynthesis; glycosylphosphatidylinositol-anchor biosynthesis.</text>
</comment>
<evidence type="ECO:0000256" key="4">
    <source>
        <dbReference type="ARBA" id="ARBA00022502"/>
    </source>
</evidence>
<dbReference type="GO" id="GO:0005789">
    <property type="term" value="C:endoplasmic reticulum membrane"/>
    <property type="evidence" value="ECO:0007669"/>
    <property type="project" value="UniProtKB-SubCell"/>
</dbReference>
<name>A0A6P5R1Y6_MUSCR</name>
<proteinExistence type="inferred from homology"/>
<dbReference type="Proteomes" id="UP000515126">
    <property type="component" value="Chromosome 16"/>
</dbReference>
<dbReference type="InterPro" id="IPR040039">
    <property type="entry name" value="PIGX"/>
</dbReference>
<feature type="transmembrane region" description="Helical" evidence="10">
    <location>
        <begin position="288"/>
        <end position="315"/>
    </location>
</feature>
<gene>
    <name evidence="13" type="primary">Pigx</name>
</gene>
<dbReference type="PANTHER" id="PTHR28650:SF1">
    <property type="entry name" value="PHOSPHATIDYLINOSITOL-GLYCAN BIOSYNTHESIS CLASS X PROTEIN"/>
    <property type="match status" value="1"/>
</dbReference>
<evidence type="ECO:0000256" key="6">
    <source>
        <dbReference type="ARBA" id="ARBA00022824"/>
    </source>
</evidence>
<keyword evidence="6 10" id="KW-0256">Endoplasmic reticulum</keyword>
<comment type="subcellular location">
    <subcellularLocation>
        <location evidence="1 10">Endoplasmic reticulum membrane</location>
        <topology evidence="1 10">Single-pass membrane protein</topology>
    </subcellularLocation>
</comment>
<evidence type="ECO:0000256" key="2">
    <source>
        <dbReference type="ARBA" id="ARBA00004687"/>
    </source>
</evidence>
<evidence type="ECO:0000256" key="8">
    <source>
        <dbReference type="ARBA" id="ARBA00023136"/>
    </source>
</evidence>
<dbReference type="GeneID" id="110312059"/>
<evidence type="ECO:0000256" key="11">
    <source>
        <dbReference type="SAM" id="MobiDB-lite"/>
    </source>
</evidence>
<feature type="compositionally biased region" description="Polar residues" evidence="11">
    <location>
        <begin position="13"/>
        <end position="24"/>
    </location>
</feature>
<comment type="similarity">
    <text evidence="3 10">Belongs to the PIGX family.</text>
</comment>
<organism evidence="12 13">
    <name type="scientific">Mus caroli</name>
    <name type="common">Ryukyu mouse</name>
    <name type="synonym">Ricefield mouse</name>
    <dbReference type="NCBI Taxonomy" id="10089"/>
    <lineage>
        <taxon>Eukaryota</taxon>
        <taxon>Metazoa</taxon>
        <taxon>Chordata</taxon>
        <taxon>Craniata</taxon>
        <taxon>Vertebrata</taxon>
        <taxon>Euteleostomi</taxon>
        <taxon>Mammalia</taxon>
        <taxon>Eutheria</taxon>
        <taxon>Euarchontoglires</taxon>
        <taxon>Glires</taxon>
        <taxon>Rodentia</taxon>
        <taxon>Myomorpha</taxon>
        <taxon>Muroidea</taxon>
        <taxon>Muridae</taxon>
        <taxon>Murinae</taxon>
        <taxon>Mus</taxon>
        <taxon>Mus</taxon>
    </lineage>
</organism>
<dbReference type="KEGG" id="mcal:110312059"/>
<evidence type="ECO:0000313" key="12">
    <source>
        <dbReference type="Proteomes" id="UP000515126"/>
    </source>
</evidence>
<evidence type="ECO:0000256" key="9">
    <source>
        <dbReference type="ARBA" id="ARBA00023180"/>
    </source>
</evidence>
<dbReference type="UniPathway" id="UPA00196"/>
<evidence type="ECO:0000313" key="13">
    <source>
        <dbReference type="RefSeq" id="XP_021041267.1"/>
    </source>
</evidence>
<dbReference type="SMART" id="SM00780">
    <property type="entry name" value="PIG-X"/>
    <property type="match status" value="1"/>
</dbReference>
<keyword evidence="7 10" id="KW-1133">Transmembrane helix</keyword>
<dbReference type="Pfam" id="PF08320">
    <property type="entry name" value="PIG-X"/>
    <property type="match status" value="1"/>
</dbReference>
<reference evidence="13" key="1">
    <citation type="submission" date="2025-08" db="UniProtKB">
        <authorList>
            <consortium name="RefSeq"/>
        </authorList>
    </citation>
    <scope>IDENTIFICATION</scope>
</reference>
<dbReference type="InterPro" id="IPR013233">
    <property type="entry name" value="PIG-X/PBN1"/>
</dbReference>
<dbReference type="CTD" id="54965"/>
<evidence type="ECO:0000256" key="7">
    <source>
        <dbReference type="ARBA" id="ARBA00022989"/>
    </source>
</evidence>
<protein>
    <recommendedName>
        <fullName evidence="10">Phosphatidylinositol-glycan biosynthesis class X protein</fullName>
    </recommendedName>
</protein>
<sequence>MSSAMQGDPSYPRRSTGSAHLNSSEGVVSILPHRTEERLAHARRAQIPSVTAACPERPSRASGFGVLAAGAVAWLLLWAAWLVGRLAADFSDAPFSAGKGQGAERVCAELGRSQAFLKEHFHRDLLIKVKFGESIEDLQTCRLLIKHSIPPGLFVDPYELASLRERNLTEAVMLTESFNVEAPNYLSNESAVLIYARQDAQCIDCFQAFLPVHYRYHRPHRKDGDTLIVVNNPDLLMYCDQEFPIFKCWAQSEVAAPCAPKSGEICRWKSMQYKSILKSLTVQVPVGLTIHTSLVCSVTLLITILCATLILLAVFKYGHFSL</sequence>
<dbReference type="AlphaFoldDB" id="A0A6P5R1Y6"/>
<comment type="caution">
    <text evidence="10">Lacks conserved residue(s) required for the propagation of feature annotation.</text>
</comment>
<dbReference type="GO" id="GO:0006506">
    <property type="term" value="P:GPI anchor biosynthetic process"/>
    <property type="evidence" value="ECO:0007669"/>
    <property type="project" value="UniProtKB-UniPathway"/>
</dbReference>
<comment type="function">
    <text evidence="10">Stabilizing subunit of the glycosylphosphatidylinositol-mannosyltransferase I complex which catalyzes the transfer of the first mannose, via an alpha-1,4 bond from a dolichol-phosphate-mannose (Dol-P-Man) to the glucosaminyl acyl phosphatidylinositol (GlcN-(acyl)PI) intermediate to generate alpha-D-Man-(1-&gt;4)-alpha-D-GlcN-(1-&gt;6)-(1-radyl,2-acyl-sn-glycero-3-phospho)-2-acyl-inositol and participates in the sixth step of the glycosylphosphatidylinositol-anchor biosynthesis. Probably acts by stabilizing the mannosyltransferase PIGM.</text>
</comment>
<accession>A0A6P5R1Y6</accession>
<dbReference type="RefSeq" id="XP_021041267.1">
    <property type="nucleotide sequence ID" value="XM_021185608.2"/>
</dbReference>
<evidence type="ECO:0000256" key="5">
    <source>
        <dbReference type="ARBA" id="ARBA00022692"/>
    </source>
</evidence>